<keyword evidence="4" id="KW-1185">Reference proteome</keyword>
<dbReference type="EMBL" id="JANQAO010000003">
    <property type="protein sequence ID" value="MDM5147773.1"/>
    <property type="molecule type" value="Genomic_DNA"/>
</dbReference>
<accession>A0ABT7QM29</accession>
<gene>
    <name evidence="3" type="ORF">NQX30_05250</name>
</gene>
<name>A0ABT7QM29_9GAMM</name>
<comment type="caution">
    <text evidence="3">The sequence shown here is derived from an EMBL/GenBank/DDBJ whole genome shotgun (WGS) entry which is preliminary data.</text>
</comment>
<evidence type="ECO:0000313" key="3">
    <source>
        <dbReference type="EMBL" id="MDM5147773.1"/>
    </source>
</evidence>
<reference evidence="3" key="1">
    <citation type="submission" date="2022-08" db="EMBL/GenBank/DDBJ databases">
        <authorList>
            <person name="Dzunkova M."/>
            <person name="La Clair J."/>
            <person name="Tyml T."/>
            <person name="Doud D."/>
            <person name="Schulz F."/>
            <person name="Piquer S."/>
            <person name="Porcel Sanchis D."/>
            <person name="Osborn A."/>
            <person name="Robinson D."/>
            <person name="Louie K.B."/>
            <person name="Bowen B.P."/>
            <person name="Bowers R."/>
            <person name="Lee J."/>
            <person name="Arnau Llombart V."/>
            <person name="Diaz Villanueva W."/>
            <person name="Gosliner T."/>
            <person name="Northen T."/>
            <person name="Cheng J.-F."/>
            <person name="Burkart M.D."/>
            <person name="Woyke T."/>
        </authorList>
    </citation>
    <scope>NUCLEOTIDE SEQUENCE</scope>
    <source>
        <strain evidence="3">Df01</strain>
    </source>
</reference>
<feature type="domain" description="XdhC- CoxI" evidence="1">
    <location>
        <begin position="17"/>
        <end position="82"/>
    </location>
</feature>
<evidence type="ECO:0000259" key="1">
    <source>
        <dbReference type="Pfam" id="PF02625"/>
    </source>
</evidence>
<sequence length="321" mass="34837">MTQSENVDLLATAIKWHVEGNKVAVGTVIRTWKSAPRPLGARLIINQDGRFAGSVSGGCVEKEVIHAAADCLQHNTVRHLSFGIGDQMAWQSGLSCGGQIDVFVAPLPAPGTSGHQALEEWRQAVVQRNNGILITNINNGELTFKKINDVPPSPIFDDNHNHFLEPCIPQRRLLIVGATHIAQTLAPLARQCDFDVIIIDPRQAWLTAARFPDTVLDERWPEDALPDIGVDEQTAVVTLAHDPKIDDGALTIALSKKAHYIGALGSVRTHEKRRKRLLAEGISAESFAHIHAPVGLDINAKSAAEIAVAIISEVLSTYSKK</sequence>
<dbReference type="InterPro" id="IPR052698">
    <property type="entry name" value="MoCofactor_Util/Proc"/>
</dbReference>
<feature type="domain" description="XdhC Rossmann" evidence="2">
    <location>
        <begin position="173"/>
        <end position="314"/>
    </location>
</feature>
<dbReference type="Pfam" id="PF13478">
    <property type="entry name" value="XdhC_C"/>
    <property type="match status" value="1"/>
</dbReference>
<evidence type="ECO:0000313" key="4">
    <source>
        <dbReference type="Proteomes" id="UP001168167"/>
    </source>
</evidence>
<dbReference type="InterPro" id="IPR027051">
    <property type="entry name" value="XdhC_Rossmann_dom"/>
</dbReference>
<protein>
    <submittedName>
        <fullName evidence="3">XdhC/CoxI family protein</fullName>
    </submittedName>
</protein>
<organism evidence="3 4">
    <name type="scientific">Candidatus Doriopsillibacter californiensis</name>
    <dbReference type="NCBI Taxonomy" id="2970740"/>
    <lineage>
        <taxon>Bacteria</taxon>
        <taxon>Pseudomonadati</taxon>
        <taxon>Pseudomonadota</taxon>
        <taxon>Gammaproteobacteria</taxon>
        <taxon>Candidatus Tethybacterales</taxon>
        <taxon>Candidatus Persebacteraceae</taxon>
        <taxon>Candidatus Doriopsillibacter</taxon>
    </lineage>
</organism>
<dbReference type="Proteomes" id="UP001168167">
    <property type="component" value="Unassembled WGS sequence"/>
</dbReference>
<dbReference type="PANTHER" id="PTHR30388">
    <property type="entry name" value="ALDEHYDE OXIDOREDUCTASE MOLYBDENUM COFACTOR ASSEMBLY PROTEIN"/>
    <property type="match status" value="1"/>
</dbReference>
<dbReference type="PANTHER" id="PTHR30388:SF4">
    <property type="entry name" value="MOLYBDENUM COFACTOR INSERTION CHAPERONE PAOD"/>
    <property type="match status" value="1"/>
</dbReference>
<proteinExistence type="predicted"/>
<reference evidence="3" key="2">
    <citation type="journal article" date="2023" name="Microbiome">
        <title>Synthase-selected sorting approach identifies a beta-lactone synthase in a nudibranch symbiotic bacterium.</title>
        <authorList>
            <person name="Dzunkova M."/>
            <person name="La Clair J.J."/>
            <person name="Tyml T."/>
            <person name="Doud D."/>
            <person name="Schulz F."/>
            <person name="Piquer-Esteban S."/>
            <person name="Porcel Sanchis D."/>
            <person name="Osborn A."/>
            <person name="Robinson D."/>
            <person name="Louie K.B."/>
            <person name="Bowen B.P."/>
            <person name="Bowers R.M."/>
            <person name="Lee J."/>
            <person name="Arnau V."/>
            <person name="Diaz-Villanueva W."/>
            <person name="Stepanauskas R."/>
            <person name="Gosliner T."/>
            <person name="Date S.V."/>
            <person name="Northen T.R."/>
            <person name="Cheng J.F."/>
            <person name="Burkart M.D."/>
            <person name="Woyke T."/>
        </authorList>
    </citation>
    <scope>NUCLEOTIDE SEQUENCE</scope>
    <source>
        <strain evidence="3">Df01</strain>
    </source>
</reference>
<dbReference type="Gene3D" id="3.40.50.720">
    <property type="entry name" value="NAD(P)-binding Rossmann-like Domain"/>
    <property type="match status" value="1"/>
</dbReference>
<dbReference type="InterPro" id="IPR003777">
    <property type="entry name" value="XdhC_CoxI"/>
</dbReference>
<evidence type="ECO:0000259" key="2">
    <source>
        <dbReference type="Pfam" id="PF13478"/>
    </source>
</evidence>
<dbReference type="Pfam" id="PF02625">
    <property type="entry name" value="XdhC_CoxI"/>
    <property type="match status" value="1"/>
</dbReference>